<dbReference type="Gene3D" id="3.40.50.2300">
    <property type="match status" value="1"/>
</dbReference>
<reference evidence="11" key="1">
    <citation type="journal article" date="2019" name="Int. J. Syst. Evol. Microbiol.">
        <title>The Global Catalogue of Microorganisms (GCM) 10K type strain sequencing project: providing services to taxonomists for standard genome sequencing and annotation.</title>
        <authorList>
            <consortium name="The Broad Institute Genomics Platform"/>
            <consortium name="The Broad Institute Genome Sequencing Center for Infectious Disease"/>
            <person name="Wu L."/>
            <person name="Ma J."/>
        </authorList>
    </citation>
    <scope>NUCLEOTIDE SEQUENCE [LARGE SCALE GENOMIC DNA]</scope>
    <source>
        <strain evidence="11">IBRC-M 10813</strain>
    </source>
</reference>
<dbReference type="InterPro" id="IPR036095">
    <property type="entry name" value="PTS_EIIB-like_sf"/>
</dbReference>
<dbReference type="InterPro" id="IPR013011">
    <property type="entry name" value="PTS_EIIB_2"/>
</dbReference>
<evidence type="ECO:0000256" key="5">
    <source>
        <dbReference type="ARBA" id="ARBA00023163"/>
    </source>
</evidence>
<dbReference type="PANTHER" id="PTHR30185">
    <property type="entry name" value="CRYPTIC BETA-GLUCOSIDE BGL OPERON ANTITERMINATOR"/>
    <property type="match status" value="1"/>
</dbReference>
<keyword evidence="11" id="KW-1185">Reference proteome</keyword>
<feature type="domain" description="PRD" evidence="9">
    <location>
        <begin position="311"/>
        <end position="416"/>
    </location>
</feature>
<keyword evidence="2" id="KW-0677">Repeat</keyword>
<dbReference type="Gene3D" id="1.10.10.10">
    <property type="entry name" value="Winged helix-like DNA-binding domain superfamily/Winged helix DNA-binding domain"/>
    <property type="match status" value="1"/>
</dbReference>
<dbReference type="Proteomes" id="UP001595843">
    <property type="component" value="Unassembled WGS sequence"/>
</dbReference>
<comment type="caution">
    <text evidence="10">The sequence shown here is derived from an EMBL/GenBank/DDBJ whole genome shotgun (WGS) entry which is preliminary data.</text>
</comment>
<evidence type="ECO:0000259" key="8">
    <source>
        <dbReference type="PROSITE" id="PS51099"/>
    </source>
</evidence>
<dbReference type="PROSITE" id="PS00894">
    <property type="entry name" value="HTH_DEOR_1"/>
    <property type="match status" value="1"/>
</dbReference>
<dbReference type="InterPro" id="IPR013196">
    <property type="entry name" value="HTH_11"/>
</dbReference>
<feature type="domain" description="HTH deoR-type" evidence="6">
    <location>
        <begin position="4"/>
        <end position="63"/>
    </location>
</feature>
<protein>
    <submittedName>
        <fullName evidence="10">BglG family transcription antiterminator</fullName>
    </submittedName>
</protein>
<dbReference type="InterPro" id="IPR002178">
    <property type="entry name" value="PTS_EIIA_type-2_dom"/>
</dbReference>
<keyword evidence="4" id="KW-0238">DNA-binding</keyword>
<dbReference type="InterPro" id="IPR036390">
    <property type="entry name" value="WH_DNA-bd_sf"/>
</dbReference>
<evidence type="ECO:0000313" key="10">
    <source>
        <dbReference type="EMBL" id="MFC4077996.1"/>
    </source>
</evidence>
<gene>
    <name evidence="10" type="ORF">ACFOUO_14430</name>
</gene>
<evidence type="ECO:0000256" key="3">
    <source>
        <dbReference type="ARBA" id="ARBA00023015"/>
    </source>
</evidence>
<evidence type="ECO:0000256" key="2">
    <source>
        <dbReference type="ARBA" id="ARBA00022737"/>
    </source>
</evidence>
<dbReference type="InterPro" id="IPR016152">
    <property type="entry name" value="PTrfase/Anion_transptr"/>
</dbReference>
<dbReference type="CDD" id="cd05568">
    <property type="entry name" value="PTS_IIB_bgl_like"/>
    <property type="match status" value="1"/>
</dbReference>
<organism evidence="10 11">
    <name type="scientific">Salinithrix halophila</name>
    <dbReference type="NCBI Taxonomy" id="1485204"/>
    <lineage>
        <taxon>Bacteria</taxon>
        <taxon>Bacillati</taxon>
        <taxon>Bacillota</taxon>
        <taxon>Bacilli</taxon>
        <taxon>Bacillales</taxon>
        <taxon>Thermoactinomycetaceae</taxon>
        <taxon>Salinithrix</taxon>
    </lineage>
</organism>
<accession>A0ABV8JLA5</accession>
<evidence type="ECO:0000313" key="11">
    <source>
        <dbReference type="Proteomes" id="UP001595843"/>
    </source>
</evidence>
<feature type="domain" description="PTS EIIB type-2" evidence="8">
    <location>
        <begin position="419"/>
        <end position="508"/>
    </location>
</feature>
<dbReference type="PROSITE" id="PS51094">
    <property type="entry name" value="PTS_EIIA_TYPE_2"/>
    <property type="match status" value="1"/>
</dbReference>
<dbReference type="Gene3D" id="3.40.930.10">
    <property type="entry name" value="Mannitol-specific EII, Chain A"/>
    <property type="match status" value="1"/>
</dbReference>
<sequence length="699" mass="78214">MYFTARERNLLRLLISQERSHTVKELAEELGVSERTIHRDLSVMEKTLDGFGISLRKQAGVGVSLEADPTGMESLRAALTRTAETDFTPEERRTYLLCTLLETSEPVKLTVLARDLGVAPATVRQDLERVEDWLQPFDLVLLKKRGWGIQVIGGENNRRAAMRSLLADHVDEATILELLKQSLGRKAPEPSGIVMERLLGLVEGERLIQVEEAIQAEIGRLPYTLADSAYIGLVVHVALALERIEKGETLRFDPDMLQSLQQGPEQEVAKKIAARLTAASGKEVPESEIANIVLHLRGAKRGDDRGFWFEDGSGTPVEGTRELIQRIREETDAPLEQDPSLLRGLLAHLERAVYRLKENLPIHNPLLERIEADYPELFEIVGKAMAKTFPQYEIPREEIGYLVMHFGAALERRRRGRPLHALAICASGIGTSKLLASRLQTEFPEIVRVDTASWGGAQQTDLHKYDLIVSTLSVEMDEIDYIRVNPYLSEGDAARIRSYLNERRRVGTMPPERTREEVSEPRILESMKAIRKTAEIALMLVEGYSLSPLQEQSLTDVLQKACRRLEAKGVLQDAAAVAGKLEEREQLGGLGIPGTGMALFHGRSKKVEKPSFTMYDLEQPLKVEGMDGNRMEMTRLLLLLAPEKEEAAEQELLSRISALTIEAPALFQSGGEGDIRAFLAEQLNRTLHEKLDQQRSVES</sequence>
<feature type="domain" description="PTS EIIA type-2" evidence="7">
    <location>
        <begin position="538"/>
        <end position="686"/>
    </location>
</feature>
<dbReference type="InterPro" id="IPR018356">
    <property type="entry name" value="Tscrpt_reg_HTH_DeoR_CS"/>
</dbReference>
<dbReference type="SUPFAM" id="SSF55804">
    <property type="entry name" value="Phoshotransferase/anion transport protein"/>
    <property type="match status" value="1"/>
</dbReference>
<dbReference type="Pfam" id="PF00874">
    <property type="entry name" value="PRD"/>
    <property type="match status" value="2"/>
</dbReference>
<dbReference type="InterPro" id="IPR050661">
    <property type="entry name" value="BglG_antiterminators"/>
</dbReference>
<dbReference type="PROSITE" id="PS51000">
    <property type="entry name" value="HTH_DEOR_2"/>
    <property type="match status" value="1"/>
</dbReference>
<evidence type="ECO:0000259" key="9">
    <source>
        <dbReference type="PROSITE" id="PS51372"/>
    </source>
</evidence>
<keyword evidence="1" id="KW-0808">Transferase</keyword>
<evidence type="ECO:0000259" key="6">
    <source>
        <dbReference type="PROSITE" id="PS51000"/>
    </source>
</evidence>
<dbReference type="Pfam" id="PF08279">
    <property type="entry name" value="HTH_11"/>
    <property type="match status" value="1"/>
</dbReference>
<dbReference type="InterPro" id="IPR036388">
    <property type="entry name" value="WH-like_DNA-bd_sf"/>
</dbReference>
<evidence type="ECO:0000259" key="7">
    <source>
        <dbReference type="PROSITE" id="PS51094"/>
    </source>
</evidence>
<dbReference type="InterPro" id="IPR001034">
    <property type="entry name" value="DeoR_HTH"/>
</dbReference>
<proteinExistence type="predicted"/>
<dbReference type="SUPFAM" id="SSF46785">
    <property type="entry name" value="Winged helix' DNA-binding domain"/>
    <property type="match status" value="2"/>
</dbReference>
<dbReference type="PROSITE" id="PS51372">
    <property type="entry name" value="PRD_2"/>
    <property type="match status" value="2"/>
</dbReference>
<dbReference type="Gene3D" id="1.10.1790.10">
    <property type="entry name" value="PRD domain"/>
    <property type="match status" value="2"/>
</dbReference>
<name>A0ABV8JLA5_9BACL</name>
<dbReference type="PROSITE" id="PS51099">
    <property type="entry name" value="PTS_EIIB_TYPE_2"/>
    <property type="match status" value="1"/>
</dbReference>
<evidence type="ECO:0000256" key="1">
    <source>
        <dbReference type="ARBA" id="ARBA00022679"/>
    </source>
</evidence>
<dbReference type="Pfam" id="PF00359">
    <property type="entry name" value="PTS_EIIA_2"/>
    <property type="match status" value="1"/>
</dbReference>
<dbReference type="PANTHER" id="PTHR30185:SF18">
    <property type="entry name" value="TRANSCRIPTIONAL REGULATOR MTLR"/>
    <property type="match status" value="1"/>
</dbReference>
<feature type="domain" description="PRD" evidence="9">
    <location>
        <begin position="202"/>
        <end position="306"/>
    </location>
</feature>
<dbReference type="EMBL" id="JBHSAP010000018">
    <property type="protein sequence ID" value="MFC4077996.1"/>
    <property type="molecule type" value="Genomic_DNA"/>
</dbReference>
<keyword evidence="5" id="KW-0804">Transcription</keyword>
<dbReference type="SUPFAM" id="SSF63520">
    <property type="entry name" value="PTS-regulatory domain, PRD"/>
    <property type="match status" value="2"/>
</dbReference>
<dbReference type="InterPro" id="IPR011608">
    <property type="entry name" value="PRD"/>
</dbReference>
<dbReference type="RefSeq" id="WP_380705829.1">
    <property type="nucleotide sequence ID" value="NZ_JBHSAP010000018.1"/>
</dbReference>
<dbReference type="InterPro" id="IPR036634">
    <property type="entry name" value="PRD_sf"/>
</dbReference>
<evidence type="ECO:0000256" key="4">
    <source>
        <dbReference type="ARBA" id="ARBA00023125"/>
    </source>
</evidence>
<dbReference type="SUPFAM" id="SSF52794">
    <property type="entry name" value="PTS system IIB component-like"/>
    <property type="match status" value="1"/>
</dbReference>
<keyword evidence="3" id="KW-0805">Transcription regulation</keyword>